<sequence length="62" mass="7034">MIINKLTRARSSPFYEAYTNQKELIDSAIDQSIKASLEKIEPDMAKQLFSIKTKITTNKEAA</sequence>
<dbReference type="Proteomes" id="UP000199533">
    <property type="component" value="Unassembled WGS sequence"/>
</dbReference>
<gene>
    <name evidence="1" type="ORF">SAMN05216302_101462</name>
</gene>
<dbReference type="EMBL" id="FOSP01000014">
    <property type="protein sequence ID" value="SFK75162.1"/>
    <property type="molecule type" value="Genomic_DNA"/>
</dbReference>
<accession>A0A1I4C274</accession>
<reference evidence="2" key="1">
    <citation type="submission" date="2016-10" db="EMBL/GenBank/DDBJ databases">
        <authorList>
            <person name="Varghese N."/>
            <person name="Submissions S."/>
        </authorList>
    </citation>
    <scope>NUCLEOTIDE SEQUENCE [LARGE SCALE GENOMIC DNA]</scope>
    <source>
        <strain evidence="2">Nm69</strain>
    </source>
</reference>
<evidence type="ECO:0000313" key="2">
    <source>
        <dbReference type="Proteomes" id="UP000199533"/>
    </source>
</evidence>
<name>A0A1I4C274_9PROT</name>
<evidence type="ECO:0000313" key="1">
    <source>
        <dbReference type="EMBL" id="SFK75162.1"/>
    </source>
</evidence>
<dbReference type="AlphaFoldDB" id="A0A1I4C274"/>
<dbReference type="STRING" id="52441.SAMN05216302_101462"/>
<protein>
    <submittedName>
        <fullName evidence="1">Uncharacterized protein</fullName>
    </submittedName>
</protein>
<proteinExistence type="predicted"/>
<keyword evidence="2" id="KW-1185">Reference proteome</keyword>
<dbReference type="RefSeq" id="WP_090699746.1">
    <property type="nucleotide sequence ID" value="NZ_FOSP01000014.1"/>
</dbReference>
<organism evidence="1 2">
    <name type="scientific">Nitrosomonas aestuarii</name>
    <dbReference type="NCBI Taxonomy" id="52441"/>
    <lineage>
        <taxon>Bacteria</taxon>
        <taxon>Pseudomonadati</taxon>
        <taxon>Pseudomonadota</taxon>
        <taxon>Betaproteobacteria</taxon>
        <taxon>Nitrosomonadales</taxon>
        <taxon>Nitrosomonadaceae</taxon>
        <taxon>Nitrosomonas</taxon>
    </lineage>
</organism>